<comment type="caution">
    <text evidence="3">The sequence shown here is derived from an EMBL/GenBank/DDBJ whole genome shotgun (WGS) entry which is preliminary data.</text>
</comment>
<proteinExistence type="inferred from homology"/>
<protein>
    <submittedName>
        <fullName evidence="3">Type VI secretion system tip protein TssI/VgrG</fullName>
    </submittedName>
</protein>
<sequence length="971" mass="104202">MASLSSRLMSNKRFEFVSTAFDRDKFAVVNMQGFESLSKTFRFTLTLVTDDATIDFDQMLQNPATFSIFAPDGGGAVPYHGVLAGFDQLHRADGYVFYRAVLVPHLWRLSLYRVSEVYLNEQTIPSIIEGLLKGARLPASAFELKLTGDYRPRSFVCQYQETHLDFLSRWMEKEGMYYWFDHGGRAEKLIIGDHRMMHAQDAIKVSYRPADELDTGAAADAVQGFVCKQKPLPYQVILQDFNYRKAAVELKVSEIVSENGFGDVMIYGENFRNEQEGKRYARLRAEEIACGGKLFAGDSTAVGLRSGYFMELAQHYREDFNGKYLVTEITHEGSQAGALLEGIRSPFSQNGAGGETNYHNSFVAIRSDVQFRPERLTPKPRVAGTMNATIDGEGSGEYAELDEFGQYKVQLPFDQSDKNANKGSARVRMATPYSGSNHGMHFPLHKNAEVLLSFTDGDPDQPVILGAVPNSENVSLVNANSATENRISTKGGNQMHMSDVKGKEVIWLNSPFHHSSIGIGSVDPKGGGSIYSATKGSSDSVSFGNSNSMSFGSKNSLSAGTASSLDLSIANKVSIGASISIGLANDIKWNMNLNPLSAIDALKEITPKSFTIDDSSSAKFVSESTSETALKSYSISAGHADLDPLVATAKTAKRILRTAIGAYTTVNLAASTVFSMGVNGQLKDANYDTNKSAADLRRDELKKKRDADKASEISDVEKSYEKKTSEADVAAKKAALEAINKKYAALDVEDKQVMTDSHFVGGWPGIITKFGVDAIANTAAMVAIQGAARVVTSKLKAAAKTLVSKMSMDKTGIKMTVDLPLGALPAAGPRNSLSLDADGVNLKASDANDILQAKLHLHPTDGGVMSMSAARRVHVSASQTGMQQMAQKIVLSADAAAMQAGPTNKFSATATEVGMATAAASVKLTSADATMAASTVNVKVTATAINLNSTGGMAQLGPTGVTLNGAMIQLG</sequence>
<name>A0AAE4GB08_9BURK</name>
<dbReference type="RefSeq" id="WP_310837663.1">
    <property type="nucleotide sequence ID" value="NZ_JAVLSM010000008.1"/>
</dbReference>
<organism evidence="3">
    <name type="scientific">Herbaspirillum huttiense subsp. nephrolepidis</name>
    <dbReference type="NCBI Taxonomy" id="3075126"/>
    <lineage>
        <taxon>Bacteria</taxon>
        <taxon>Pseudomonadati</taxon>
        <taxon>Pseudomonadota</taxon>
        <taxon>Betaproteobacteria</taxon>
        <taxon>Burkholderiales</taxon>
        <taxon>Oxalobacteraceae</taxon>
        <taxon>Herbaspirillum</taxon>
    </lineage>
</organism>
<dbReference type="Gene3D" id="4.10.220.110">
    <property type="match status" value="1"/>
</dbReference>
<dbReference type="Gene3D" id="2.40.50.230">
    <property type="entry name" value="Gp5 N-terminal domain"/>
    <property type="match status" value="1"/>
</dbReference>
<dbReference type="Pfam" id="PF04717">
    <property type="entry name" value="Phage_base_V"/>
    <property type="match status" value="1"/>
</dbReference>
<feature type="domain" description="Gp5/Type VI secretion system Vgr protein OB-fold" evidence="2">
    <location>
        <begin position="405"/>
        <end position="468"/>
    </location>
</feature>
<dbReference type="Gene3D" id="2.30.110.50">
    <property type="match status" value="1"/>
</dbReference>
<dbReference type="NCBIfam" id="TIGR01646">
    <property type="entry name" value="vgr_GE"/>
    <property type="match status" value="1"/>
</dbReference>
<gene>
    <name evidence="3" type="primary">tssI</name>
    <name evidence="3" type="ORF">RJN63_15965</name>
</gene>
<comment type="similarity">
    <text evidence="1">Belongs to the VgrG protein family.</text>
</comment>
<dbReference type="InterPro" id="IPR006531">
    <property type="entry name" value="Gp5/Vgr_OB"/>
</dbReference>
<evidence type="ECO:0000313" key="3">
    <source>
        <dbReference type="EMBL" id="MDT0338339.1"/>
    </source>
</evidence>
<reference evidence="3" key="1">
    <citation type="submission" date="2023-02" db="EMBL/GenBank/DDBJ databases">
        <title>Description of Herbaspirillum huttiense subsp. nephrolepsisexaltata and Herbaspirillum huttiense subsp. lycopersicon.</title>
        <authorList>
            <person name="Poudel M."/>
            <person name="Sharma A."/>
            <person name="Goss E."/>
            <person name="Tapia J.H."/>
            <person name="Harmon C.M."/>
            <person name="Jones J.B."/>
        </authorList>
    </citation>
    <scope>NUCLEOTIDE SEQUENCE</scope>
    <source>
        <strain evidence="3">NC40101</strain>
    </source>
</reference>
<dbReference type="Gene3D" id="3.55.50.10">
    <property type="entry name" value="Baseplate protein-like domains"/>
    <property type="match status" value="1"/>
</dbReference>
<dbReference type="AlphaFoldDB" id="A0AAE4GB08"/>
<dbReference type="NCBIfam" id="TIGR03361">
    <property type="entry name" value="VI_Rhs_Vgr"/>
    <property type="match status" value="1"/>
</dbReference>
<dbReference type="InterPro" id="IPR037026">
    <property type="entry name" value="Vgr_OB-fold_dom_sf"/>
</dbReference>
<dbReference type="InterPro" id="IPR006533">
    <property type="entry name" value="T6SS_Vgr_RhsGE"/>
</dbReference>
<dbReference type="SUPFAM" id="SSF69255">
    <property type="entry name" value="gp5 N-terminal domain-like"/>
    <property type="match status" value="1"/>
</dbReference>
<dbReference type="SUPFAM" id="SSF69279">
    <property type="entry name" value="Phage tail proteins"/>
    <property type="match status" value="2"/>
</dbReference>
<dbReference type="SUPFAM" id="SSF69349">
    <property type="entry name" value="Phage fibre proteins"/>
    <property type="match status" value="1"/>
</dbReference>
<dbReference type="InterPro" id="IPR017847">
    <property type="entry name" value="T6SS_RhsGE_Vgr_subset"/>
</dbReference>
<dbReference type="Pfam" id="PF05954">
    <property type="entry name" value="Phage_GPD"/>
    <property type="match status" value="1"/>
</dbReference>
<evidence type="ECO:0000259" key="2">
    <source>
        <dbReference type="Pfam" id="PF04717"/>
    </source>
</evidence>
<evidence type="ECO:0000256" key="1">
    <source>
        <dbReference type="ARBA" id="ARBA00005558"/>
    </source>
</evidence>
<dbReference type="EMBL" id="JAVRAA010000007">
    <property type="protein sequence ID" value="MDT0338339.1"/>
    <property type="molecule type" value="Genomic_DNA"/>
</dbReference>
<accession>A0AAE4GB08</accession>